<dbReference type="SUPFAM" id="SSF55174">
    <property type="entry name" value="Alpha-L RNA-binding motif"/>
    <property type="match status" value="1"/>
</dbReference>
<dbReference type="GO" id="GO:0034605">
    <property type="term" value="P:cellular response to heat"/>
    <property type="evidence" value="ECO:0007669"/>
    <property type="project" value="InterPro"/>
</dbReference>
<dbReference type="NCBIfam" id="NF007673">
    <property type="entry name" value="PRK10348.1"/>
    <property type="match status" value="1"/>
</dbReference>
<feature type="region of interest" description="Disordered" evidence="5">
    <location>
        <begin position="115"/>
        <end position="142"/>
    </location>
</feature>
<keyword evidence="3 4" id="KW-0238">DNA-binding</keyword>
<dbReference type="PROSITE" id="PS50889">
    <property type="entry name" value="S4"/>
    <property type="match status" value="1"/>
</dbReference>
<evidence type="ECO:0000259" key="6">
    <source>
        <dbReference type="SMART" id="SM00363"/>
    </source>
</evidence>
<dbReference type="Proteomes" id="UP000255417">
    <property type="component" value="Unassembled WGS sequence"/>
</dbReference>
<evidence type="ECO:0000256" key="2">
    <source>
        <dbReference type="ARBA" id="ARBA00022884"/>
    </source>
</evidence>
<dbReference type="InterPro" id="IPR025708">
    <property type="entry name" value="HSP15"/>
</dbReference>
<evidence type="ECO:0000256" key="5">
    <source>
        <dbReference type="SAM" id="MobiDB-lite"/>
    </source>
</evidence>
<evidence type="ECO:0000256" key="1">
    <source>
        <dbReference type="ARBA" id="ARBA00008396"/>
    </source>
</evidence>
<dbReference type="GO" id="GO:0003727">
    <property type="term" value="F:single-stranded RNA binding"/>
    <property type="evidence" value="ECO:0007669"/>
    <property type="project" value="InterPro"/>
</dbReference>
<dbReference type="EMBL" id="UGTA01000001">
    <property type="protein sequence ID" value="SUB58311.1"/>
    <property type="molecule type" value="Genomic_DNA"/>
</dbReference>
<sequence length="142" mass="16759">MRKAQQKQKKGREIPDEIRLDKWLWAARFYKTRTIAKSMIEGGKVHYNGQRIKSSKAVEIGAKIILRQGNDEKEVEVLEISDQRKGAPEAQKLYQETAQSIEKREKMALARKMNYLSMPHPDRRPNKKERRDLIKFKHSEIE</sequence>
<comment type="similarity">
    <text evidence="1 4">Belongs to the HSP15 family.</text>
</comment>
<dbReference type="PIRSF" id="PIRSF016821">
    <property type="entry name" value="HSP15"/>
    <property type="match status" value="1"/>
</dbReference>
<dbReference type="Pfam" id="PF01479">
    <property type="entry name" value="S4"/>
    <property type="match status" value="1"/>
</dbReference>
<dbReference type="Gene3D" id="3.10.290.10">
    <property type="entry name" value="RNA-binding S4 domain"/>
    <property type="match status" value="1"/>
</dbReference>
<evidence type="ECO:0000256" key="4">
    <source>
        <dbReference type="PIRNR" id="PIRNR016821"/>
    </source>
</evidence>
<dbReference type="CDD" id="cd00165">
    <property type="entry name" value="S4"/>
    <property type="match status" value="1"/>
</dbReference>
<organism evidence="7 8">
    <name type="scientific">Phocoenobacter uteri</name>
    <dbReference type="NCBI Taxonomy" id="146806"/>
    <lineage>
        <taxon>Bacteria</taxon>
        <taxon>Pseudomonadati</taxon>
        <taxon>Pseudomonadota</taxon>
        <taxon>Gammaproteobacteria</taxon>
        <taxon>Pasteurellales</taxon>
        <taxon>Pasteurellaceae</taxon>
        <taxon>Phocoenobacter</taxon>
    </lineage>
</organism>
<evidence type="ECO:0000313" key="7">
    <source>
        <dbReference type="EMBL" id="SUB58311.1"/>
    </source>
</evidence>
<dbReference type="InterPro" id="IPR002942">
    <property type="entry name" value="S4_RNA-bd"/>
</dbReference>
<evidence type="ECO:0000313" key="8">
    <source>
        <dbReference type="Proteomes" id="UP000255417"/>
    </source>
</evidence>
<dbReference type="SMART" id="SM00363">
    <property type="entry name" value="S4"/>
    <property type="match status" value="1"/>
</dbReference>
<gene>
    <name evidence="7" type="primary">hslR</name>
    <name evidence="7" type="ORF">NCTC12872_00273</name>
</gene>
<evidence type="ECO:0000256" key="3">
    <source>
        <dbReference type="ARBA" id="ARBA00023125"/>
    </source>
</evidence>
<dbReference type="InterPro" id="IPR036986">
    <property type="entry name" value="S4_RNA-bd_sf"/>
</dbReference>
<keyword evidence="2 4" id="KW-0694">RNA-binding</keyword>
<dbReference type="RefSeq" id="WP_115314839.1">
    <property type="nucleotide sequence ID" value="NZ_LWIF01000001.1"/>
</dbReference>
<dbReference type="GO" id="GO:0003677">
    <property type="term" value="F:DNA binding"/>
    <property type="evidence" value="ECO:0007669"/>
    <property type="project" value="UniProtKB-KW"/>
</dbReference>
<dbReference type="GO" id="GO:0043023">
    <property type="term" value="F:ribosomal large subunit binding"/>
    <property type="evidence" value="ECO:0007669"/>
    <property type="project" value="InterPro"/>
</dbReference>
<dbReference type="AlphaFoldDB" id="A0A379C7X4"/>
<keyword evidence="7" id="KW-0346">Stress response</keyword>
<name>A0A379C7X4_9PAST</name>
<proteinExistence type="inferred from homology"/>
<reference evidence="7 8" key="1">
    <citation type="submission" date="2018-06" db="EMBL/GenBank/DDBJ databases">
        <authorList>
            <consortium name="Pathogen Informatics"/>
            <person name="Doyle S."/>
        </authorList>
    </citation>
    <scope>NUCLEOTIDE SEQUENCE [LARGE SCALE GENOMIC DNA]</scope>
    <source>
        <strain evidence="7 8">NCTC12872</strain>
    </source>
</reference>
<dbReference type="OrthoDB" id="9797176at2"/>
<feature type="compositionally biased region" description="Basic and acidic residues" evidence="5">
    <location>
        <begin position="120"/>
        <end position="142"/>
    </location>
</feature>
<protein>
    <recommendedName>
        <fullName evidence="4">Heat shock protein 15</fullName>
    </recommendedName>
</protein>
<feature type="domain" description="RNA-binding S4" evidence="6">
    <location>
        <begin position="18"/>
        <end position="81"/>
    </location>
</feature>
<accession>A0A379C7X4</accession>
<keyword evidence="8" id="KW-1185">Reference proteome</keyword>